<evidence type="ECO:0000313" key="2">
    <source>
        <dbReference type="EMBL" id="MCS0606994.1"/>
    </source>
</evidence>
<dbReference type="GO" id="GO:0016757">
    <property type="term" value="F:glycosyltransferase activity"/>
    <property type="evidence" value="ECO:0007669"/>
    <property type="project" value="UniProtKB-KW"/>
</dbReference>
<sequence length="262" mass="29548">MINISVVCPTYNSAKFIEATLETVVRQTRLPDELVISDDGSADDTLDVVERFLSAHAGAMPWRILRNAHRGPGATRNAGIRAATGNWIAFLDSDDLWELNKIERIGQEIADHGDANFFCHDELLVGKNGQTSTLVYGGRYNGERPLPPQLYFANMFSTSAVVCRRDLLIAHGCFDESLMSAQDYELWLRLSPFMRPVFVHDILGRYVERAGNITSSSLQRRLKNELLIARMHRHKVSAPWFLVRVGRILLSYARQFARASLA</sequence>
<name>A0ABT2BEP9_9BURK</name>
<keyword evidence="3" id="KW-1185">Reference proteome</keyword>
<evidence type="ECO:0000313" key="3">
    <source>
        <dbReference type="Proteomes" id="UP001205861"/>
    </source>
</evidence>
<accession>A0ABT2BEP9</accession>
<dbReference type="SUPFAM" id="SSF53448">
    <property type="entry name" value="Nucleotide-diphospho-sugar transferases"/>
    <property type="match status" value="1"/>
</dbReference>
<dbReference type="Proteomes" id="UP001205861">
    <property type="component" value="Unassembled WGS sequence"/>
</dbReference>
<gene>
    <name evidence="2" type="ORF">NX773_02300</name>
</gene>
<comment type="caution">
    <text evidence="2">The sequence shown here is derived from an EMBL/GenBank/DDBJ whole genome shotgun (WGS) entry which is preliminary data.</text>
</comment>
<dbReference type="Pfam" id="PF00535">
    <property type="entry name" value="Glycos_transf_2"/>
    <property type="match status" value="1"/>
</dbReference>
<reference evidence="2 3" key="1">
    <citation type="submission" date="2022-08" db="EMBL/GenBank/DDBJ databases">
        <title>Reclassification of Massilia species as members of the genera Telluria, Duganella, Pseudoduganella, Mokoshia gen. nov. and Zemynaea gen. nov. using orthogonal and non-orthogonal genome-based approaches.</title>
        <authorList>
            <person name="Bowman J.P."/>
        </authorList>
    </citation>
    <scope>NUCLEOTIDE SEQUENCE [LARGE SCALE GENOMIC DNA]</scope>
    <source>
        <strain evidence="2 3">JCM 31607</strain>
    </source>
</reference>
<keyword evidence="2" id="KW-0328">Glycosyltransferase</keyword>
<organism evidence="2 3">
    <name type="scientific">Massilia solisilvae</name>
    <dbReference type="NCBI Taxonomy" id="1811225"/>
    <lineage>
        <taxon>Bacteria</taxon>
        <taxon>Pseudomonadati</taxon>
        <taxon>Pseudomonadota</taxon>
        <taxon>Betaproteobacteria</taxon>
        <taxon>Burkholderiales</taxon>
        <taxon>Oxalobacteraceae</taxon>
        <taxon>Telluria group</taxon>
        <taxon>Massilia</taxon>
    </lineage>
</organism>
<dbReference type="InterPro" id="IPR029044">
    <property type="entry name" value="Nucleotide-diphossugar_trans"/>
</dbReference>
<protein>
    <submittedName>
        <fullName evidence="2">Glycosyltransferase</fullName>
        <ecNumber evidence="2">2.4.-.-</ecNumber>
    </submittedName>
</protein>
<dbReference type="RefSeq" id="WP_258854773.1">
    <property type="nucleotide sequence ID" value="NZ_JANUGV010000001.1"/>
</dbReference>
<evidence type="ECO:0000259" key="1">
    <source>
        <dbReference type="Pfam" id="PF00535"/>
    </source>
</evidence>
<keyword evidence="2" id="KW-0808">Transferase</keyword>
<feature type="domain" description="Glycosyltransferase 2-like" evidence="1">
    <location>
        <begin position="5"/>
        <end position="117"/>
    </location>
</feature>
<dbReference type="PANTHER" id="PTHR43685:SF2">
    <property type="entry name" value="GLYCOSYLTRANSFERASE 2-LIKE DOMAIN-CONTAINING PROTEIN"/>
    <property type="match status" value="1"/>
</dbReference>
<dbReference type="EC" id="2.4.-.-" evidence="2"/>
<dbReference type="InterPro" id="IPR001173">
    <property type="entry name" value="Glyco_trans_2-like"/>
</dbReference>
<dbReference type="PANTHER" id="PTHR43685">
    <property type="entry name" value="GLYCOSYLTRANSFERASE"/>
    <property type="match status" value="1"/>
</dbReference>
<dbReference type="Gene3D" id="3.90.550.10">
    <property type="entry name" value="Spore Coat Polysaccharide Biosynthesis Protein SpsA, Chain A"/>
    <property type="match status" value="1"/>
</dbReference>
<dbReference type="InterPro" id="IPR050834">
    <property type="entry name" value="Glycosyltransf_2"/>
</dbReference>
<dbReference type="EMBL" id="JANUGV010000001">
    <property type="protein sequence ID" value="MCS0606994.1"/>
    <property type="molecule type" value="Genomic_DNA"/>
</dbReference>
<proteinExistence type="predicted"/>